<dbReference type="AlphaFoldDB" id="A0A9D2IEN0"/>
<proteinExistence type="predicted"/>
<reference evidence="1" key="1">
    <citation type="journal article" date="2021" name="PeerJ">
        <title>Extensive microbial diversity within the chicken gut microbiome revealed by metagenomics and culture.</title>
        <authorList>
            <person name="Gilroy R."/>
            <person name="Ravi A."/>
            <person name="Getino M."/>
            <person name="Pursley I."/>
            <person name="Horton D.L."/>
            <person name="Alikhan N.F."/>
            <person name="Baker D."/>
            <person name="Gharbi K."/>
            <person name="Hall N."/>
            <person name="Watson M."/>
            <person name="Adriaenssens E.M."/>
            <person name="Foster-Nyarko E."/>
            <person name="Jarju S."/>
            <person name="Secka A."/>
            <person name="Antonio M."/>
            <person name="Oren A."/>
            <person name="Chaudhuri R.R."/>
            <person name="La Ragione R."/>
            <person name="Hildebrand F."/>
            <person name="Pallen M.J."/>
        </authorList>
    </citation>
    <scope>NUCLEOTIDE SEQUENCE</scope>
    <source>
        <strain evidence="1">CHK169-11906</strain>
    </source>
</reference>
<dbReference type="EMBL" id="DWYR01000011">
    <property type="protein sequence ID" value="HJA98777.1"/>
    <property type="molecule type" value="Genomic_DNA"/>
</dbReference>
<evidence type="ECO:0000313" key="2">
    <source>
        <dbReference type="Proteomes" id="UP000824259"/>
    </source>
</evidence>
<evidence type="ECO:0000313" key="1">
    <source>
        <dbReference type="EMBL" id="HJA98777.1"/>
    </source>
</evidence>
<gene>
    <name evidence="1" type="ORF">H9779_04145</name>
</gene>
<sequence length="332" mass="37367">MSALENAKTYTGKNLETIFFRPMLSGPSATELGVRVLYNMPVPTTVQMWEPKENILQKFTSAGWSGDSVSKKLQKTIPLHRVKAEMGYSAADYFSLVYELITNRADVNMEDLTGTELEEAETTLFRHAIAEAIRATMWVGDTDAESGYNTFDGFLKLALAYAKTVGFLTQYSQDDISTPSKSVDIFNEVWVESNERLKSLKADGNLVYFVSADVYQAYEQHLDSLGTEGAYQDYMNGRQTLSYHGIPVVDPNLYYYLSSLYGSKVIPQSFCILTDRRNLALAVNTADFPGNEVRMWYNPDEMENRQRAVFMAGCEILDDALISMAVREETLS</sequence>
<reference evidence="1" key="2">
    <citation type="submission" date="2021-04" db="EMBL/GenBank/DDBJ databases">
        <authorList>
            <person name="Gilroy R."/>
        </authorList>
    </citation>
    <scope>NUCLEOTIDE SEQUENCE</scope>
    <source>
        <strain evidence="1">CHK169-11906</strain>
    </source>
</reference>
<organism evidence="1 2">
    <name type="scientific">Candidatus Alistipes avicola</name>
    <dbReference type="NCBI Taxonomy" id="2838432"/>
    <lineage>
        <taxon>Bacteria</taxon>
        <taxon>Pseudomonadati</taxon>
        <taxon>Bacteroidota</taxon>
        <taxon>Bacteroidia</taxon>
        <taxon>Bacteroidales</taxon>
        <taxon>Rikenellaceae</taxon>
        <taxon>Alistipes</taxon>
    </lineage>
</organism>
<name>A0A9D2IEN0_9BACT</name>
<protein>
    <submittedName>
        <fullName evidence="1">Uncharacterized protein</fullName>
    </submittedName>
</protein>
<accession>A0A9D2IEN0</accession>
<comment type="caution">
    <text evidence="1">The sequence shown here is derived from an EMBL/GenBank/DDBJ whole genome shotgun (WGS) entry which is preliminary data.</text>
</comment>
<dbReference type="Proteomes" id="UP000824259">
    <property type="component" value="Unassembled WGS sequence"/>
</dbReference>